<evidence type="ECO:0000256" key="2">
    <source>
        <dbReference type="ARBA" id="ARBA00022763"/>
    </source>
</evidence>
<evidence type="ECO:0000256" key="5">
    <source>
        <dbReference type="ARBA" id="ARBA00023172"/>
    </source>
</evidence>
<dbReference type="SMART" id="SM00493">
    <property type="entry name" value="TOPRIM"/>
    <property type="match status" value="1"/>
</dbReference>
<dbReference type="Gene3D" id="1.10.8.420">
    <property type="entry name" value="RecR Domain 1"/>
    <property type="match status" value="1"/>
</dbReference>
<dbReference type="GO" id="GO:0006310">
    <property type="term" value="P:DNA recombination"/>
    <property type="evidence" value="ECO:0007669"/>
    <property type="project" value="UniProtKB-UniRule"/>
</dbReference>
<name>A0A6P1MMG4_9FIRM</name>
<dbReference type="Pfam" id="PF21176">
    <property type="entry name" value="RecR_HhH"/>
    <property type="match status" value="1"/>
</dbReference>
<evidence type="ECO:0000256" key="1">
    <source>
        <dbReference type="ARBA" id="ARBA00022723"/>
    </source>
</evidence>
<evidence type="ECO:0000313" key="10">
    <source>
        <dbReference type="Proteomes" id="UP000463883"/>
    </source>
</evidence>
<dbReference type="PROSITE" id="PS01300">
    <property type="entry name" value="RECR"/>
    <property type="match status" value="1"/>
</dbReference>
<dbReference type="InterPro" id="IPR023627">
    <property type="entry name" value="Rcmb_RecR"/>
</dbReference>
<keyword evidence="6 7" id="KW-0234">DNA repair</keyword>
<dbReference type="InterPro" id="IPR034137">
    <property type="entry name" value="TOPRIM_RecR"/>
</dbReference>
<dbReference type="SUPFAM" id="SSF111304">
    <property type="entry name" value="Recombination protein RecR"/>
    <property type="match status" value="1"/>
</dbReference>
<dbReference type="HAMAP" id="MF_00017">
    <property type="entry name" value="RecR"/>
    <property type="match status" value="1"/>
</dbReference>
<dbReference type="GO" id="GO:0003677">
    <property type="term" value="F:DNA binding"/>
    <property type="evidence" value="ECO:0007669"/>
    <property type="project" value="UniProtKB-UniRule"/>
</dbReference>
<keyword evidence="2 7" id="KW-0227">DNA damage</keyword>
<evidence type="ECO:0000313" key="9">
    <source>
        <dbReference type="EMBL" id="QHI72846.1"/>
    </source>
</evidence>
<organism evidence="9 10">
    <name type="scientific">Aminipila terrae</name>
    <dbReference type="NCBI Taxonomy" id="2697030"/>
    <lineage>
        <taxon>Bacteria</taxon>
        <taxon>Bacillati</taxon>
        <taxon>Bacillota</taxon>
        <taxon>Clostridia</taxon>
        <taxon>Peptostreptococcales</taxon>
        <taxon>Anaerovoracaceae</taxon>
        <taxon>Aminipila</taxon>
    </lineage>
</organism>
<keyword evidence="10" id="KW-1185">Reference proteome</keyword>
<dbReference type="PANTHER" id="PTHR30446:SF0">
    <property type="entry name" value="RECOMBINATION PROTEIN RECR"/>
    <property type="match status" value="1"/>
</dbReference>
<dbReference type="GO" id="GO:0008270">
    <property type="term" value="F:zinc ion binding"/>
    <property type="evidence" value="ECO:0007669"/>
    <property type="project" value="UniProtKB-KW"/>
</dbReference>
<sequence length="199" mass="21815">MKYYAKPLNKLINELSKLQGIGNKTAQRLAFNILAMEDKEALAIAQAIIDAKTNMKYCSVCGNLTDTDPCTICSDPDRDQSVICVVESPKEVAAMERIREFKGLYHVLHGAISPLEGIGPEDINLKSLITRLQENDVNEIILATNPNIEGEATAMYIARLIKPSGITVSRIAHGIPVGGDLEYTDEVTLSKAMEGRRNL</sequence>
<evidence type="ECO:0000256" key="6">
    <source>
        <dbReference type="ARBA" id="ARBA00023204"/>
    </source>
</evidence>
<dbReference type="PANTHER" id="PTHR30446">
    <property type="entry name" value="RECOMBINATION PROTEIN RECR"/>
    <property type="match status" value="1"/>
</dbReference>
<dbReference type="Proteomes" id="UP000463883">
    <property type="component" value="Chromosome"/>
</dbReference>
<dbReference type="InterPro" id="IPR000093">
    <property type="entry name" value="DNA_Rcmb_RecR"/>
</dbReference>
<dbReference type="InterPro" id="IPR006171">
    <property type="entry name" value="TOPRIM_dom"/>
</dbReference>
<dbReference type="Gene3D" id="6.10.250.240">
    <property type="match status" value="1"/>
</dbReference>
<keyword evidence="5 7" id="KW-0233">DNA recombination</keyword>
<comment type="function">
    <text evidence="7">May play a role in DNA repair. It seems to be involved in an RecBC-independent recombinational process of DNA repair. It may act with RecF and RecO.</text>
</comment>
<dbReference type="AlphaFoldDB" id="A0A6P1MMG4"/>
<feature type="zinc finger region" description="C4-type" evidence="7">
    <location>
        <begin position="58"/>
        <end position="73"/>
    </location>
</feature>
<reference evidence="9 10" key="1">
    <citation type="submission" date="2020-01" db="EMBL/GenBank/DDBJ databases">
        <title>Genomic analysis of Aminipila sp. CBA3637.</title>
        <authorList>
            <person name="Kim Y.B."/>
            <person name="Roh S.W."/>
        </authorList>
    </citation>
    <scope>NUCLEOTIDE SEQUENCE [LARGE SCALE GENOMIC DNA]</scope>
    <source>
        <strain evidence="9 10">CBA3637</strain>
    </source>
</reference>
<dbReference type="Pfam" id="PF02132">
    <property type="entry name" value="RecR_ZnF"/>
    <property type="match status" value="1"/>
</dbReference>
<comment type="similarity">
    <text evidence="7">Belongs to the RecR family.</text>
</comment>
<proteinExistence type="inferred from homology"/>
<dbReference type="RefSeq" id="WP_162362613.1">
    <property type="nucleotide sequence ID" value="NZ_CP047591.1"/>
</dbReference>
<evidence type="ECO:0000256" key="7">
    <source>
        <dbReference type="HAMAP-Rule" id="MF_00017"/>
    </source>
</evidence>
<dbReference type="CDD" id="cd01025">
    <property type="entry name" value="TOPRIM_recR"/>
    <property type="match status" value="1"/>
</dbReference>
<evidence type="ECO:0000259" key="8">
    <source>
        <dbReference type="PROSITE" id="PS50880"/>
    </source>
</evidence>
<dbReference type="Gene3D" id="3.40.1360.10">
    <property type="match status" value="1"/>
</dbReference>
<evidence type="ECO:0000256" key="3">
    <source>
        <dbReference type="ARBA" id="ARBA00022771"/>
    </source>
</evidence>
<keyword evidence="4 7" id="KW-0862">Zinc</keyword>
<dbReference type="InterPro" id="IPR015967">
    <property type="entry name" value="Rcmb_RecR_Znf"/>
</dbReference>
<protein>
    <recommendedName>
        <fullName evidence="7">Recombination protein RecR</fullName>
    </recommendedName>
</protein>
<dbReference type="PROSITE" id="PS50880">
    <property type="entry name" value="TOPRIM"/>
    <property type="match status" value="1"/>
</dbReference>
<keyword evidence="3 7" id="KW-0863">Zinc-finger</keyword>
<dbReference type="NCBIfam" id="TIGR00615">
    <property type="entry name" value="recR"/>
    <property type="match status" value="1"/>
</dbReference>
<dbReference type="GO" id="GO:0006281">
    <property type="term" value="P:DNA repair"/>
    <property type="evidence" value="ECO:0007669"/>
    <property type="project" value="UniProtKB-UniRule"/>
</dbReference>
<dbReference type="EMBL" id="CP047591">
    <property type="protein sequence ID" value="QHI72846.1"/>
    <property type="molecule type" value="Genomic_DNA"/>
</dbReference>
<gene>
    <name evidence="7 9" type="primary">recR</name>
    <name evidence="9" type="ORF">Ami3637_10905</name>
</gene>
<dbReference type="KEGG" id="amic:Ami3637_10905"/>
<keyword evidence="1 7" id="KW-0479">Metal-binding</keyword>
<accession>A0A6P1MMG4</accession>
<dbReference type="Pfam" id="PF21175">
    <property type="entry name" value="RecR_C"/>
    <property type="match status" value="1"/>
</dbReference>
<dbReference type="Pfam" id="PF13662">
    <property type="entry name" value="Toprim_4"/>
    <property type="match status" value="1"/>
</dbReference>
<feature type="domain" description="Toprim" evidence="8">
    <location>
        <begin position="81"/>
        <end position="176"/>
    </location>
</feature>
<evidence type="ECO:0000256" key="4">
    <source>
        <dbReference type="ARBA" id="ARBA00022833"/>
    </source>
</evidence>
<dbReference type="Gene3D" id="3.30.60.80">
    <property type="match status" value="1"/>
</dbReference>